<dbReference type="AlphaFoldDB" id="A0A0B1S4B5"/>
<dbReference type="EMBL" id="KN610148">
    <property type="protein sequence ID" value="KHJ78060.1"/>
    <property type="molecule type" value="Genomic_DNA"/>
</dbReference>
<keyword evidence="1" id="KW-0732">Signal</keyword>
<dbReference type="OrthoDB" id="5890463at2759"/>
<dbReference type="Proteomes" id="UP000053660">
    <property type="component" value="Unassembled WGS sequence"/>
</dbReference>
<feature type="signal peptide" evidence="1">
    <location>
        <begin position="1"/>
        <end position="19"/>
    </location>
</feature>
<keyword evidence="3" id="KW-1185">Reference proteome</keyword>
<protein>
    <submittedName>
        <fullName evidence="2">Uncharacterized protein</fullName>
    </submittedName>
</protein>
<evidence type="ECO:0000313" key="2">
    <source>
        <dbReference type="EMBL" id="KHJ78060.1"/>
    </source>
</evidence>
<proteinExistence type="predicted"/>
<sequence>MFLYSVPLLCLLVLSVSNAFPNFHTSPPSSSNGDSYPDYEWTDDYDYATPMSLPNDELPAYTASPTSGAENVTEPSSINSLQITGYLNEYELDDREYDKEFFKATLREIETDMDDSTSWQYEILSHMPLFNGNYEGYTFKFLAMDALGTAKGLKIEASHLDLNLTKFVVANLIHKHVLCYLTAKKHLAMMEDEGYSTRSEKKELKKILEVLEETITRGDEPYYEVQNAIKKLQWYGEIYHKIYEEQQWIQKKIDDALKNHHT</sequence>
<organism evidence="2 3">
    <name type="scientific">Oesophagostomum dentatum</name>
    <name type="common">Nodular worm</name>
    <dbReference type="NCBI Taxonomy" id="61180"/>
    <lineage>
        <taxon>Eukaryota</taxon>
        <taxon>Metazoa</taxon>
        <taxon>Ecdysozoa</taxon>
        <taxon>Nematoda</taxon>
        <taxon>Chromadorea</taxon>
        <taxon>Rhabditida</taxon>
        <taxon>Rhabditina</taxon>
        <taxon>Rhabditomorpha</taxon>
        <taxon>Strongyloidea</taxon>
        <taxon>Strongylidae</taxon>
        <taxon>Oesophagostomum</taxon>
    </lineage>
</organism>
<evidence type="ECO:0000256" key="1">
    <source>
        <dbReference type="SAM" id="SignalP"/>
    </source>
</evidence>
<gene>
    <name evidence="2" type="ORF">OESDEN_22320</name>
</gene>
<evidence type="ECO:0000313" key="3">
    <source>
        <dbReference type="Proteomes" id="UP000053660"/>
    </source>
</evidence>
<name>A0A0B1S4B5_OESDE</name>
<reference evidence="2 3" key="1">
    <citation type="submission" date="2014-03" db="EMBL/GenBank/DDBJ databases">
        <title>Draft genome of the hookworm Oesophagostomum dentatum.</title>
        <authorList>
            <person name="Mitreva M."/>
        </authorList>
    </citation>
    <scope>NUCLEOTIDE SEQUENCE [LARGE SCALE GENOMIC DNA]</scope>
    <source>
        <strain evidence="2 3">OD-Hann</strain>
    </source>
</reference>
<accession>A0A0B1S4B5</accession>
<feature type="chain" id="PRO_5002082259" evidence="1">
    <location>
        <begin position="20"/>
        <end position="262"/>
    </location>
</feature>